<proteinExistence type="predicted"/>
<evidence type="ECO:0000313" key="1">
    <source>
        <dbReference type="EMBL" id="TRW26276.1"/>
    </source>
</evidence>
<protein>
    <submittedName>
        <fullName evidence="1">Uncharacterized protein</fullName>
    </submittedName>
</protein>
<dbReference type="AlphaFoldDB" id="A0A552V723"/>
<evidence type="ECO:0000313" key="2">
    <source>
        <dbReference type="Proteomes" id="UP000319424"/>
    </source>
</evidence>
<dbReference type="EMBL" id="VJXW01000007">
    <property type="protein sequence ID" value="TRW26276.1"/>
    <property type="molecule type" value="Genomic_DNA"/>
</dbReference>
<accession>A0A552V723</accession>
<sequence length="86" mass="9693">MNVQTNELVNNLLEQSRVLLEKSILLSEAVKTLAGDDTRILMSNVGSIEEKEKLVEQILKESEQIRKNSAQVLANVIQILDMSEQQ</sequence>
<gene>
    <name evidence="1" type="ORF">FL857_06105</name>
</gene>
<organism evidence="1 2">
    <name type="scientific">Criibacterium bergeronii</name>
    <dbReference type="NCBI Taxonomy" id="1871336"/>
    <lineage>
        <taxon>Bacteria</taxon>
        <taxon>Bacillati</taxon>
        <taxon>Bacillota</taxon>
        <taxon>Clostridia</taxon>
        <taxon>Peptostreptococcales</taxon>
        <taxon>Filifactoraceae</taxon>
        <taxon>Criibacterium</taxon>
    </lineage>
</organism>
<dbReference type="Proteomes" id="UP000319424">
    <property type="component" value="Unassembled WGS sequence"/>
</dbReference>
<comment type="caution">
    <text evidence="1">The sequence shown here is derived from an EMBL/GenBank/DDBJ whole genome shotgun (WGS) entry which is preliminary data.</text>
</comment>
<name>A0A552V723_9FIRM</name>
<reference evidence="1 2" key="1">
    <citation type="submission" date="2019-07" db="EMBL/GenBank/DDBJ databases">
        <title>Criibacterium bergeronii gen. nov., sp. nov. isolated from human clinical samples.</title>
        <authorList>
            <person name="Maheux A.F."/>
            <person name="Boudreau D.K."/>
            <person name="Berube E."/>
            <person name="Brodeur S."/>
            <person name="Bernard K.A."/>
            <person name="Abed J.Y."/>
            <person name="Ducrey E."/>
            <person name="Guay E.F."/>
            <person name="Raymond F."/>
            <person name="Corbeil J."/>
            <person name="Domingo M.-C."/>
            <person name="Roy P.H."/>
            <person name="Boissinot M."/>
            <person name="Tocheva E.I."/>
            <person name="Omar R.F."/>
        </authorList>
    </citation>
    <scope>NUCLEOTIDE SEQUENCE [LARGE SCALE GENOMIC DNA]</scope>
    <source>
        <strain evidence="1 2">CCRI-24246</strain>
    </source>
</reference>